<gene>
    <name evidence="3" type="ORF">PROQFM164_S04g000022</name>
</gene>
<dbReference type="InterPro" id="IPR002347">
    <property type="entry name" value="SDR_fam"/>
</dbReference>
<evidence type="ECO:0000313" key="4">
    <source>
        <dbReference type="Proteomes" id="UP000030686"/>
    </source>
</evidence>
<dbReference type="PRINTS" id="PR00081">
    <property type="entry name" value="GDHRDH"/>
</dbReference>
<dbReference type="OMA" id="FTWFRYA"/>
<evidence type="ECO:0000256" key="2">
    <source>
        <dbReference type="ARBA" id="ARBA00023002"/>
    </source>
</evidence>
<dbReference type="InterPro" id="IPR036291">
    <property type="entry name" value="NAD(P)-bd_dom_sf"/>
</dbReference>
<comment type="similarity">
    <text evidence="1">Belongs to the short-chain dehydrogenases/reductases (SDR) family.</text>
</comment>
<dbReference type="PANTHER" id="PTHR43157:SF31">
    <property type="entry name" value="PHOSPHATIDYLINOSITOL-GLYCAN BIOSYNTHESIS CLASS F PROTEIN"/>
    <property type="match status" value="1"/>
</dbReference>
<dbReference type="AlphaFoldDB" id="W6QGP0"/>
<evidence type="ECO:0000313" key="3">
    <source>
        <dbReference type="EMBL" id="CDM35141.1"/>
    </source>
</evidence>
<dbReference type="SUPFAM" id="SSF51735">
    <property type="entry name" value="NAD(P)-binding Rossmann-fold domains"/>
    <property type="match status" value="1"/>
</dbReference>
<name>W6QGP0_PENRF</name>
<accession>W6QGP0</accession>
<protein>
    <submittedName>
        <fullName evidence="3">Short-chain dehydrogenase/reductase SDR</fullName>
    </submittedName>
</protein>
<organism evidence="3 4">
    <name type="scientific">Penicillium roqueforti (strain FM164)</name>
    <dbReference type="NCBI Taxonomy" id="1365484"/>
    <lineage>
        <taxon>Eukaryota</taxon>
        <taxon>Fungi</taxon>
        <taxon>Dikarya</taxon>
        <taxon>Ascomycota</taxon>
        <taxon>Pezizomycotina</taxon>
        <taxon>Eurotiomycetes</taxon>
        <taxon>Eurotiomycetidae</taxon>
        <taxon>Eurotiales</taxon>
        <taxon>Aspergillaceae</taxon>
        <taxon>Penicillium</taxon>
    </lineage>
</organism>
<dbReference type="STRING" id="1365484.W6QGP0"/>
<sequence>MHSRDAKFSEKDIPDLSGYVVIVTGGNSGIGYETAQQLAIKNARVYIAGRSQERVQEAIRQMSQSNVTKQLDLRFLQLDLQDLKSVRAAALRFMTEESRLDILINNAGVMTVPYKLTVDGFETQWQVNYLAPHVLTSTLMPLLLKTASSSGSSDRVRVVNVSSDAAFFGPKTLLLDDVNMTETKGVMELWQRYGHSKQASIRDAKELNDRYGSQGVTAYSLHPGIVRSNLQRHDPTVIGSVVRTLMKFAAGSTPLEGALNSLFCATSPKAPIMGQGQYFVPVGKLDSRAANWINDSKTNKKLWQQSEDLIKRLV</sequence>
<dbReference type="PANTHER" id="PTHR43157">
    <property type="entry name" value="PHOSPHATIDYLINOSITOL-GLYCAN BIOSYNTHESIS CLASS F PROTEIN-RELATED"/>
    <property type="match status" value="1"/>
</dbReference>
<keyword evidence="2" id="KW-0560">Oxidoreductase</keyword>
<dbReference type="EMBL" id="HG792018">
    <property type="protein sequence ID" value="CDM35141.1"/>
    <property type="molecule type" value="Genomic_DNA"/>
</dbReference>
<keyword evidence="4" id="KW-1185">Reference proteome</keyword>
<dbReference type="Proteomes" id="UP000030686">
    <property type="component" value="Unassembled WGS sequence"/>
</dbReference>
<proteinExistence type="inferred from homology"/>
<dbReference type="GO" id="GO:0016491">
    <property type="term" value="F:oxidoreductase activity"/>
    <property type="evidence" value="ECO:0007669"/>
    <property type="project" value="UniProtKB-KW"/>
</dbReference>
<dbReference type="OrthoDB" id="191139at2759"/>
<dbReference type="Gene3D" id="3.40.50.720">
    <property type="entry name" value="NAD(P)-binding Rossmann-like Domain"/>
    <property type="match status" value="1"/>
</dbReference>
<evidence type="ECO:0000256" key="1">
    <source>
        <dbReference type="ARBA" id="ARBA00006484"/>
    </source>
</evidence>
<reference evidence="3" key="1">
    <citation type="journal article" date="2014" name="Nat. Commun.">
        <title>Multiple recent horizontal transfers of a large genomic region in cheese making fungi.</title>
        <authorList>
            <person name="Cheeseman K."/>
            <person name="Ropars J."/>
            <person name="Renault P."/>
            <person name="Dupont J."/>
            <person name="Gouzy J."/>
            <person name="Branca A."/>
            <person name="Abraham A.L."/>
            <person name="Ceppi M."/>
            <person name="Conseiller E."/>
            <person name="Debuchy R."/>
            <person name="Malagnac F."/>
            <person name="Goarin A."/>
            <person name="Silar P."/>
            <person name="Lacoste S."/>
            <person name="Sallet E."/>
            <person name="Bensimon A."/>
            <person name="Giraud T."/>
            <person name="Brygoo Y."/>
        </authorList>
    </citation>
    <scope>NUCLEOTIDE SEQUENCE [LARGE SCALE GENOMIC DNA]</scope>
    <source>
        <strain evidence="3">FM164</strain>
    </source>
</reference>
<dbReference type="Pfam" id="PF00106">
    <property type="entry name" value="adh_short"/>
    <property type="match status" value="1"/>
</dbReference>